<dbReference type="Proteomes" id="UP001059041">
    <property type="component" value="Unassembled WGS sequence"/>
</dbReference>
<sequence length="202" mass="22467">IWIESSKKHGVSIPMAGSDDCGEEEAEYYSSVNFLPPTSEPTGDTEEQSKQTQFLEVQLQDEKPNITVFHHSSLGEFRITCEIPGSENTGCCLFLGDSDQPLLKTDSHKRSGKILCSFTIQESDLFIKLRSVKSKSVSCNYSPKTDPSRSSPHSDKYNLTAFLPLQIYQVTKHQSASTTEEATMYIILTVSTITITTEPQSE</sequence>
<reference evidence="2" key="1">
    <citation type="submission" date="2021-02" db="EMBL/GenBank/DDBJ databases">
        <title>Comparative genomics reveals that relaxation of natural selection precedes convergent phenotypic evolution of cavefish.</title>
        <authorList>
            <person name="Peng Z."/>
        </authorList>
    </citation>
    <scope>NUCLEOTIDE SEQUENCE</scope>
    <source>
        <tissue evidence="2">Muscle</tissue>
    </source>
</reference>
<protein>
    <submittedName>
        <fullName evidence="2">Uncharacterized protein</fullName>
    </submittedName>
</protein>
<evidence type="ECO:0000313" key="2">
    <source>
        <dbReference type="EMBL" id="KAI7789207.1"/>
    </source>
</evidence>
<keyword evidence="3" id="KW-1185">Reference proteome</keyword>
<feature type="region of interest" description="Disordered" evidence="1">
    <location>
        <begin position="1"/>
        <end position="21"/>
    </location>
</feature>
<proteinExistence type="predicted"/>
<organism evidence="2 3">
    <name type="scientific">Triplophysa rosa</name>
    <name type="common">Cave loach</name>
    <dbReference type="NCBI Taxonomy" id="992332"/>
    <lineage>
        <taxon>Eukaryota</taxon>
        <taxon>Metazoa</taxon>
        <taxon>Chordata</taxon>
        <taxon>Craniata</taxon>
        <taxon>Vertebrata</taxon>
        <taxon>Euteleostomi</taxon>
        <taxon>Actinopterygii</taxon>
        <taxon>Neopterygii</taxon>
        <taxon>Teleostei</taxon>
        <taxon>Ostariophysi</taxon>
        <taxon>Cypriniformes</taxon>
        <taxon>Nemacheilidae</taxon>
        <taxon>Triplophysa</taxon>
    </lineage>
</organism>
<evidence type="ECO:0000313" key="3">
    <source>
        <dbReference type="Proteomes" id="UP001059041"/>
    </source>
</evidence>
<feature type="non-terminal residue" evidence="2">
    <location>
        <position position="202"/>
    </location>
</feature>
<dbReference type="EMBL" id="JAFHDT010000983">
    <property type="protein sequence ID" value="KAI7789207.1"/>
    <property type="molecule type" value="Genomic_DNA"/>
</dbReference>
<name>A0A9W7W7W4_TRIRA</name>
<gene>
    <name evidence="2" type="ORF">IRJ41_008164</name>
</gene>
<evidence type="ECO:0000256" key="1">
    <source>
        <dbReference type="SAM" id="MobiDB-lite"/>
    </source>
</evidence>
<comment type="caution">
    <text evidence="2">The sequence shown here is derived from an EMBL/GenBank/DDBJ whole genome shotgun (WGS) entry which is preliminary data.</text>
</comment>
<accession>A0A9W7W7W4</accession>
<dbReference type="AlphaFoldDB" id="A0A9W7W7W4"/>